<comment type="caution">
    <text evidence="1">The sequence shown here is derived from an EMBL/GenBank/DDBJ whole genome shotgun (WGS) entry which is preliminary data.</text>
</comment>
<dbReference type="Proteomes" id="UP000240996">
    <property type="component" value="Unassembled WGS sequence"/>
</dbReference>
<dbReference type="InterPro" id="IPR008767">
    <property type="entry name" value="Phage_SPP1_head-tail_adaptor"/>
</dbReference>
<dbReference type="Pfam" id="PF05521">
    <property type="entry name" value="Phage_HCP"/>
    <property type="match status" value="1"/>
</dbReference>
<dbReference type="AlphaFoldDB" id="A0A2T4YMZ4"/>
<proteinExistence type="predicted"/>
<protein>
    <submittedName>
        <fullName evidence="1">Head-tail adaptor</fullName>
    </submittedName>
</protein>
<keyword evidence="2" id="KW-1185">Reference proteome</keyword>
<dbReference type="EMBL" id="PZZN01000003">
    <property type="protein sequence ID" value="PTM44768.1"/>
    <property type="molecule type" value="Genomic_DNA"/>
</dbReference>
<dbReference type="RefSeq" id="WP_107933563.1">
    <property type="nucleotide sequence ID" value="NZ_PZZN01000003.1"/>
</dbReference>
<accession>A0A2T4YMZ4</accession>
<reference evidence="1 2" key="1">
    <citation type="submission" date="2018-04" db="EMBL/GenBank/DDBJ databases">
        <title>Genomic Encyclopedia of Type Strains, Phase III (KMG-III): the genomes of soil and plant-associated and newly described type strains.</title>
        <authorList>
            <person name="Whitman W."/>
        </authorList>
    </citation>
    <scope>NUCLEOTIDE SEQUENCE [LARGE SCALE GENOMIC DNA]</scope>
    <source>
        <strain evidence="1 2">NW12</strain>
    </source>
</reference>
<evidence type="ECO:0000313" key="2">
    <source>
        <dbReference type="Proteomes" id="UP000240996"/>
    </source>
</evidence>
<organism evidence="1 2">
    <name type="scientific">Sphingomonas aerolata</name>
    <dbReference type="NCBI Taxonomy" id="185951"/>
    <lineage>
        <taxon>Bacteria</taxon>
        <taxon>Pseudomonadati</taxon>
        <taxon>Pseudomonadota</taxon>
        <taxon>Alphaproteobacteria</taxon>
        <taxon>Sphingomonadales</taxon>
        <taxon>Sphingomonadaceae</taxon>
        <taxon>Sphingomonas</taxon>
    </lineage>
</organism>
<dbReference type="InterPro" id="IPR038666">
    <property type="entry name" value="SSP1_head-tail_sf"/>
</dbReference>
<sequence>MTVGKGKASRYNRRIQIERPVTDSSLIGAGSGSWEAVGSPIAASVVDALPSRAERLADGINVATRPAKVRMRFRTDVTPSMRFVMTKPFPRVMQIIAGPAEVGVRDEVEFMVEDYTSAGNSA</sequence>
<gene>
    <name evidence="1" type="ORF">C8J24_2978</name>
</gene>
<name>A0A2T4YMZ4_9SPHN</name>
<dbReference type="Gene3D" id="2.40.10.270">
    <property type="entry name" value="Bacteriophage SPP1 head-tail adaptor protein"/>
    <property type="match status" value="1"/>
</dbReference>
<evidence type="ECO:0000313" key="1">
    <source>
        <dbReference type="EMBL" id="PTM44768.1"/>
    </source>
</evidence>